<evidence type="ECO:0000313" key="1">
    <source>
        <dbReference type="EMBL" id="GES02949.1"/>
    </source>
</evidence>
<dbReference type="Gene3D" id="3.40.50.1820">
    <property type="entry name" value="alpha/beta hydrolase"/>
    <property type="match status" value="1"/>
</dbReference>
<dbReference type="AlphaFoldDB" id="A0A5M3W3T7"/>
<name>A0A5M3W3T7_9ACTN</name>
<accession>A0A5M3W3T7</accession>
<evidence type="ECO:0008006" key="3">
    <source>
        <dbReference type="Google" id="ProtNLM"/>
    </source>
</evidence>
<keyword evidence="2" id="KW-1185">Reference proteome</keyword>
<gene>
    <name evidence="1" type="ORF">Acor_50150</name>
</gene>
<dbReference type="Proteomes" id="UP000334990">
    <property type="component" value="Unassembled WGS sequence"/>
</dbReference>
<reference evidence="1 2" key="1">
    <citation type="submission" date="2019-10" db="EMBL/GenBank/DDBJ databases">
        <title>Whole genome shotgun sequence of Acrocarpospora corrugata NBRC 13972.</title>
        <authorList>
            <person name="Ichikawa N."/>
            <person name="Kimura A."/>
            <person name="Kitahashi Y."/>
            <person name="Komaki H."/>
            <person name="Oguchi A."/>
        </authorList>
    </citation>
    <scope>NUCLEOTIDE SEQUENCE [LARGE SCALE GENOMIC DNA]</scope>
    <source>
        <strain evidence="1 2">NBRC 13972</strain>
    </source>
</reference>
<organism evidence="1 2">
    <name type="scientific">Acrocarpospora corrugata</name>
    <dbReference type="NCBI Taxonomy" id="35763"/>
    <lineage>
        <taxon>Bacteria</taxon>
        <taxon>Bacillati</taxon>
        <taxon>Actinomycetota</taxon>
        <taxon>Actinomycetes</taxon>
        <taxon>Streptosporangiales</taxon>
        <taxon>Streptosporangiaceae</taxon>
        <taxon>Acrocarpospora</taxon>
    </lineage>
</organism>
<dbReference type="InterPro" id="IPR029058">
    <property type="entry name" value="AB_hydrolase_fold"/>
</dbReference>
<proteinExistence type="predicted"/>
<protein>
    <recommendedName>
        <fullName evidence="3">Epoxide hydrolase N-terminal domain-containing protein</fullName>
    </recommendedName>
</protein>
<dbReference type="EMBL" id="BLAD01000063">
    <property type="protein sequence ID" value="GES02949.1"/>
    <property type="molecule type" value="Genomic_DNA"/>
</dbReference>
<evidence type="ECO:0000313" key="2">
    <source>
        <dbReference type="Proteomes" id="UP000334990"/>
    </source>
</evidence>
<comment type="caution">
    <text evidence="1">The sequence shown here is derived from an EMBL/GenBank/DDBJ whole genome shotgun (WGS) entry which is preliminary data.</text>
</comment>
<dbReference type="SUPFAM" id="SSF53474">
    <property type="entry name" value="alpha/beta-Hydrolases"/>
    <property type="match status" value="1"/>
</dbReference>
<sequence length="58" mass="6639">MPLAVALFTVQDIALRRDEEKVNNVVRWSDFDRGGHFAAMEAPDLLLGDIREFFAAFR</sequence>